<protein>
    <submittedName>
        <fullName evidence="2">Uncharacterized protein</fullName>
    </submittedName>
</protein>
<keyword evidence="1" id="KW-0812">Transmembrane</keyword>
<evidence type="ECO:0000256" key="1">
    <source>
        <dbReference type="SAM" id="Phobius"/>
    </source>
</evidence>
<reference evidence="2" key="1">
    <citation type="submission" date="2018-12" db="EMBL/GenBank/DDBJ databases">
        <authorList>
            <person name="Ashton P.M."/>
            <person name="Dallman T."/>
            <person name="Nair S."/>
            <person name="De Pinna E."/>
            <person name="Peters T."/>
            <person name="Grant K."/>
        </authorList>
    </citation>
    <scope>NUCLEOTIDE SEQUENCE</scope>
    <source>
        <strain evidence="2">650060</strain>
    </source>
</reference>
<gene>
    <name evidence="2" type="ORF">EKG95_25020</name>
</gene>
<dbReference type="EMBL" id="AAHUDZ010000055">
    <property type="protein sequence ID" value="ECA3795014.1"/>
    <property type="molecule type" value="Genomic_DNA"/>
</dbReference>
<feature type="transmembrane region" description="Helical" evidence="1">
    <location>
        <begin position="12"/>
        <end position="34"/>
    </location>
</feature>
<comment type="caution">
    <text evidence="2">The sequence shown here is derived from an EMBL/GenBank/DDBJ whole genome shotgun (WGS) entry which is preliminary data.</text>
</comment>
<evidence type="ECO:0000313" key="2">
    <source>
        <dbReference type="EMBL" id="ECA3795014.1"/>
    </source>
</evidence>
<accession>A0A5X6ERF8</accession>
<sequence>MKFFSQGPISRFDFGVAIVVLVLMIVLIYVYQFWKPSRWESVCQHQNSGKLNSMSEQKINTLCKAHRNRETECVDKKCRQPVESEPR</sequence>
<name>A0A5X6ERF8_SALET</name>
<organism evidence="2">
    <name type="scientific">Salmonella enterica subsp. enterica serovar Aqua</name>
    <dbReference type="NCBI Taxonomy" id="1302615"/>
    <lineage>
        <taxon>Bacteria</taxon>
        <taxon>Pseudomonadati</taxon>
        <taxon>Pseudomonadota</taxon>
        <taxon>Gammaproteobacteria</taxon>
        <taxon>Enterobacterales</taxon>
        <taxon>Enterobacteriaceae</taxon>
        <taxon>Salmonella</taxon>
    </lineage>
</organism>
<keyword evidence="1" id="KW-1133">Transmembrane helix</keyword>
<proteinExistence type="predicted"/>
<dbReference type="AlphaFoldDB" id="A0A5X6ERF8"/>
<keyword evidence="1" id="KW-0472">Membrane</keyword>